<comment type="caution">
    <text evidence="1">The sequence shown here is derived from an EMBL/GenBank/DDBJ whole genome shotgun (WGS) entry which is preliminary data.</text>
</comment>
<gene>
    <name evidence="1" type="ORF">HRJ53_18690</name>
</gene>
<dbReference type="EMBL" id="JACDQQ010001787">
    <property type="protein sequence ID" value="MBA0087015.1"/>
    <property type="molecule type" value="Genomic_DNA"/>
</dbReference>
<evidence type="ECO:0000313" key="1">
    <source>
        <dbReference type="EMBL" id="MBA0087015.1"/>
    </source>
</evidence>
<sequence>MGLPGLASDPQFATFPSFTQANEFAQRLNEGLGLTPSQARTIVTDVMVKAQALISECDSLVQMARELRLRSRHRYRHPELEWVLTLLEVGVTFCNTACIRRDVRKERFIQNARKALSNAMTTMGKFDFSMNGVDEIKAGIDGLQNALQECNAKA</sequence>
<protein>
    <submittedName>
        <fullName evidence="1">Uncharacterized protein</fullName>
    </submittedName>
</protein>
<evidence type="ECO:0000313" key="2">
    <source>
        <dbReference type="Proteomes" id="UP000567293"/>
    </source>
</evidence>
<organism evidence="1 2">
    <name type="scientific">Candidatus Acidiferrum panamense</name>
    <dbReference type="NCBI Taxonomy" id="2741543"/>
    <lineage>
        <taxon>Bacteria</taxon>
        <taxon>Pseudomonadati</taxon>
        <taxon>Acidobacteriota</taxon>
        <taxon>Terriglobia</taxon>
        <taxon>Candidatus Acidiferrales</taxon>
        <taxon>Candidatus Acidiferrum</taxon>
    </lineage>
</organism>
<proteinExistence type="predicted"/>
<keyword evidence="2" id="KW-1185">Reference proteome</keyword>
<accession>A0A7V8SY41</accession>
<dbReference type="AlphaFoldDB" id="A0A7V8SY41"/>
<reference evidence="1" key="1">
    <citation type="submission" date="2020-06" db="EMBL/GenBank/DDBJ databases">
        <title>Legume-microbial interactions unlock mineral nutrients during tropical forest succession.</title>
        <authorList>
            <person name="Epihov D.Z."/>
        </authorList>
    </citation>
    <scope>NUCLEOTIDE SEQUENCE [LARGE SCALE GENOMIC DNA]</scope>
    <source>
        <strain evidence="1">Pan2503</strain>
    </source>
</reference>
<dbReference type="Proteomes" id="UP000567293">
    <property type="component" value="Unassembled WGS sequence"/>
</dbReference>
<name>A0A7V8SY41_9BACT</name>